<evidence type="ECO:0000313" key="8">
    <source>
        <dbReference type="EMBL" id="KIN02046.1"/>
    </source>
</evidence>
<dbReference type="GO" id="GO:0004497">
    <property type="term" value="F:monooxygenase activity"/>
    <property type="evidence" value="ECO:0007669"/>
    <property type="project" value="UniProtKB-KW"/>
</dbReference>
<feature type="chain" id="PRO_5002165085" description="Tyrosinase copper-binding domain-containing protein" evidence="5">
    <location>
        <begin position="20"/>
        <end position="587"/>
    </location>
</feature>
<dbReference type="InterPro" id="IPR008922">
    <property type="entry name" value="Di-copper_centre_dom_sf"/>
</dbReference>
<dbReference type="Pfam" id="PF00264">
    <property type="entry name" value="Tyrosinase"/>
    <property type="match status" value="1"/>
</dbReference>
<feature type="domain" description="Tyrosinase copper-binding" evidence="6">
    <location>
        <begin position="115"/>
        <end position="132"/>
    </location>
</feature>
<dbReference type="InterPro" id="IPR041640">
    <property type="entry name" value="Tyrosinase_C"/>
</dbReference>
<evidence type="ECO:0000256" key="4">
    <source>
        <dbReference type="ARBA" id="ARBA00023033"/>
    </source>
</evidence>
<keyword evidence="5" id="KW-0732">Signal</keyword>
<organism evidence="8 9">
    <name type="scientific">Oidiodendron maius (strain Zn)</name>
    <dbReference type="NCBI Taxonomy" id="913774"/>
    <lineage>
        <taxon>Eukaryota</taxon>
        <taxon>Fungi</taxon>
        <taxon>Dikarya</taxon>
        <taxon>Ascomycota</taxon>
        <taxon>Pezizomycotina</taxon>
        <taxon>Leotiomycetes</taxon>
        <taxon>Leotiomycetes incertae sedis</taxon>
        <taxon>Myxotrichaceae</taxon>
        <taxon>Oidiodendron</taxon>
    </lineage>
</organism>
<feature type="domain" description="Tyrosinase copper-binding" evidence="7">
    <location>
        <begin position="309"/>
        <end position="320"/>
    </location>
</feature>
<evidence type="ECO:0000256" key="1">
    <source>
        <dbReference type="ARBA" id="ARBA00001973"/>
    </source>
</evidence>
<name>A0A0C3H1J4_OIDMZ</name>
<dbReference type="Gene3D" id="2.60.310.20">
    <property type="match status" value="1"/>
</dbReference>
<dbReference type="PRINTS" id="PR00092">
    <property type="entry name" value="TYROSINASE"/>
</dbReference>
<dbReference type="InParanoid" id="A0A0C3H1J4"/>
<evidence type="ECO:0000256" key="3">
    <source>
        <dbReference type="ARBA" id="ARBA00023002"/>
    </source>
</evidence>
<reference evidence="8 9" key="1">
    <citation type="submission" date="2014-04" db="EMBL/GenBank/DDBJ databases">
        <authorList>
            <consortium name="DOE Joint Genome Institute"/>
            <person name="Kuo A."/>
            <person name="Martino E."/>
            <person name="Perotto S."/>
            <person name="Kohler A."/>
            <person name="Nagy L.G."/>
            <person name="Floudas D."/>
            <person name="Copeland A."/>
            <person name="Barry K.W."/>
            <person name="Cichocki N."/>
            <person name="Veneault-Fourrey C."/>
            <person name="LaButti K."/>
            <person name="Lindquist E.A."/>
            <person name="Lipzen A."/>
            <person name="Lundell T."/>
            <person name="Morin E."/>
            <person name="Murat C."/>
            <person name="Sun H."/>
            <person name="Tunlid A."/>
            <person name="Henrissat B."/>
            <person name="Grigoriev I.V."/>
            <person name="Hibbett D.S."/>
            <person name="Martin F."/>
            <person name="Nordberg H.P."/>
            <person name="Cantor M.N."/>
            <person name="Hua S.X."/>
        </authorList>
    </citation>
    <scope>NUCLEOTIDE SEQUENCE [LARGE SCALE GENOMIC DNA]</scope>
    <source>
        <strain evidence="8 9">Zn</strain>
    </source>
</reference>
<accession>A0A0C3H1J4</accession>
<feature type="signal peptide" evidence="5">
    <location>
        <begin position="1"/>
        <end position="19"/>
    </location>
</feature>
<proteinExistence type="predicted"/>
<dbReference type="OrthoDB" id="1658288at2759"/>
<evidence type="ECO:0000259" key="6">
    <source>
        <dbReference type="PROSITE" id="PS00497"/>
    </source>
</evidence>
<dbReference type="Gene3D" id="1.10.1280.10">
    <property type="entry name" value="Di-copper center containing domain from catechol oxidase"/>
    <property type="match status" value="1"/>
</dbReference>
<reference evidence="9" key="2">
    <citation type="submission" date="2015-01" db="EMBL/GenBank/DDBJ databases">
        <title>Evolutionary Origins and Diversification of the Mycorrhizal Mutualists.</title>
        <authorList>
            <consortium name="DOE Joint Genome Institute"/>
            <consortium name="Mycorrhizal Genomics Consortium"/>
            <person name="Kohler A."/>
            <person name="Kuo A."/>
            <person name="Nagy L.G."/>
            <person name="Floudas D."/>
            <person name="Copeland A."/>
            <person name="Barry K.W."/>
            <person name="Cichocki N."/>
            <person name="Veneault-Fourrey C."/>
            <person name="LaButti K."/>
            <person name="Lindquist E.A."/>
            <person name="Lipzen A."/>
            <person name="Lundell T."/>
            <person name="Morin E."/>
            <person name="Murat C."/>
            <person name="Riley R."/>
            <person name="Ohm R."/>
            <person name="Sun H."/>
            <person name="Tunlid A."/>
            <person name="Henrissat B."/>
            <person name="Grigoriev I.V."/>
            <person name="Hibbett D.S."/>
            <person name="Martin F."/>
        </authorList>
    </citation>
    <scope>NUCLEOTIDE SEQUENCE [LARGE SCALE GENOMIC DNA]</scope>
    <source>
        <strain evidence="9">Zn</strain>
    </source>
</reference>
<keyword evidence="4" id="KW-0503">Monooxygenase</keyword>
<dbReference type="InterPro" id="IPR002227">
    <property type="entry name" value="Tyrosinase_Cu-bd"/>
</dbReference>
<dbReference type="STRING" id="913774.A0A0C3H1J4"/>
<evidence type="ECO:0000256" key="5">
    <source>
        <dbReference type="SAM" id="SignalP"/>
    </source>
</evidence>
<evidence type="ECO:0000313" key="9">
    <source>
        <dbReference type="Proteomes" id="UP000054321"/>
    </source>
</evidence>
<dbReference type="EMBL" id="KN832875">
    <property type="protein sequence ID" value="KIN02046.1"/>
    <property type="molecule type" value="Genomic_DNA"/>
</dbReference>
<dbReference type="PROSITE" id="PS00498">
    <property type="entry name" value="TYROSINASE_2"/>
    <property type="match status" value="1"/>
</dbReference>
<evidence type="ECO:0000259" key="7">
    <source>
        <dbReference type="PROSITE" id="PS00498"/>
    </source>
</evidence>
<keyword evidence="9" id="KW-1185">Reference proteome</keyword>
<gene>
    <name evidence="8" type="ORF">OIDMADRAFT_121097</name>
</gene>
<dbReference type="GO" id="GO:0046872">
    <property type="term" value="F:metal ion binding"/>
    <property type="evidence" value="ECO:0007669"/>
    <property type="project" value="UniProtKB-KW"/>
</dbReference>
<comment type="cofactor">
    <cofactor evidence="1">
        <name>Cu(2+)</name>
        <dbReference type="ChEBI" id="CHEBI:29036"/>
    </cofactor>
</comment>
<dbReference type="Pfam" id="PF18132">
    <property type="entry name" value="Tyrosinase_C"/>
    <property type="match status" value="1"/>
</dbReference>
<dbReference type="SUPFAM" id="SSF48056">
    <property type="entry name" value="Di-copper centre-containing domain"/>
    <property type="match status" value="1"/>
</dbReference>
<dbReference type="PANTHER" id="PTHR11474:SF131">
    <property type="entry name" value="TYROSINASE COPPER-BINDING DOMAIN-CONTAINING PROTEIN"/>
    <property type="match status" value="1"/>
</dbReference>
<dbReference type="PROSITE" id="PS00497">
    <property type="entry name" value="TYROSINASE_1"/>
    <property type="match status" value="1"/>
</dbReference>
<sequence>MRFSSSVGFVVFTSRLAAAATKEETVTYSHYPITGVHTGIDRATGSRPLRRNILDLQKDEPTWSLYIQALAAMQGTPETSLLSYYQIAGIHGRPYTTWDNVGPGVNTPLTGYCTHDSVLFPSWHRPYLVLYEQVLANHVQMIASTYSGSASHVYKTAADNFRIPYWDWASVPHMPHVANAEQIMISTPSGVRNVSNPLLQYQFQEFPFDKKYFPSSKDVASDWYLAFYSRTVRNPDTADSISNFSHANKVLENANLKDQYYALTKSADYDEFATGAVWGPSIENVHSAVHLAIGGVWGHMSQLSYSSFDPIFWLHHVNVDRLTALYQAMRPTSYLTPYPDHYGSYTLQGGGKINDTLSTPLQPFSTDTHGNFWTSSSAQSLGGFGYSYPEIQDWNQTPSRLQANVIAQVNALYGRSISKVKRSDLELQVRLKEWSVRISVSKFELHGQRFIVHTFLGDIPQDPLEWSVSNACVGSFPLLPPVSYTVNPHHRVPTYHEFSLTEGLKARGYDGQDSTLTATFLQEALQWKVQLVNGTVVPNDRLDSLSVQVLEGTVTLGSSIFKLPEYGERIVHPQITKGKLGDMRTGR</sequence>
<dbReference type="AlphaFoldDB" id="A0A0C3H1J4"/>
<dbReference type="PANTHER" id="PTHR11474">
    <property type="entry name" value="TYROSINASE FAMILY MEMBER"/>
    <property type="match status" value="1"/>
</dbReference>
<evidence type="ECO:0000256" key="2">
    <source>
        <dbReference type="ARBA" id="ARBA00022723"/>
    </source>
</evidence>
<dbReference type="Proteomes" id="UP000054321">
    <property type="component" value="Unassembled WGS sequence"/>
</dbReference>
<keyword evidence="3" id="KW-0560">Oxidoreductase</keyword>
<dbReference type="InterPro" id="IPR050316">
    <property type="entry name" value="Tyrosinase/Hemocyanin"/>
</dbReference>
<keyword evidence="2" id="KW-0479">Metal-binding</keyword>
<dbReference type="HOGENOM" id="CLU_013691_3_0_1"/>
<protein>
    <recommendedName>
        <fullName evidence="6 7">Tyrosinase copper-binding domain-containing protein</fullName>
    </recommendedName>
</protein>